<evidence type="ECO:0000313" key="2">
    <source>
        <dbReference type="Proteomes" id="UP000002281"/>
    </source>
</evidence>
<dbReference type="AlphaFoldDB" id="A0A9L0SZZ9"/>
<protein>
    <submittedName>
        <fullName evidence="1">Uncharacterized protein</fullName>
    </submittedName>
</protein>
<dbReference type="InterPro" id="IPR036691">
    <property type="entry name" value="Endo/exonu/phosph_ase_sf"/>
</dbReference>
<evidence type="ECO:0000313" key="1">
    <source>
        <dbReference type="Ensembl" id="ENSECAP00000080519.1"/>
    </source>
</evidence>
<dbReference type="Gene3D" id="3.60.10.10">
    <property type="entry name" value="Endonuclease/exonuclease/phosphatase"/>
    <property type="match status" value="1"/>
</dbReference>
<dbReference type="Proteomes" id="UP000002281">
    <property type="component" value="Chromosome 10"/>
</dbReference>
<dbReference type="SUPFAM" id="SSF56219">
    <property type="entry name" value="DNase I-like"/>
    <property type="match status" value="1"/>
</dbReference>
<accession>A0A9L0SZZ9</accession>
<reference evidence="1" key="2">
    <citation type="submission" date="2025-08" db="UniProtKB">
        <authorList>
            <consortium name="Ensembl"/>
        </authorList>
    </citation>
    <scope>IDENTIFICATION</scope>
    <source>
        <strain evidence="1">Thoroughbred</strain>
    </source>
</reference>
<keyword evidence="2" id="KW-1185">Reference proteome</keyword>
<reference evidence="1 2" key="1">
    <citation type="journal article" date="2009" name="Science">
        <title>Genome sequence, comparative analysis, and population genetics of the domestic horse.</title>
        <authorList>
            <consortium name="Broad Institute Genome Sequencing Platform"/>
            <consortium name="Broad Institute Whole Genome Assembly Team"/>
            <person name="Wade C.M."/>
            <person name="Giulotto E."/>
            <person name="Sigurdsson S."/>
            <person name="Zoli M."/>
            <person name="Gnerre S."/>
            <person name="Imsland F."/>
            <person name="Lear T.L."/>
            <person name="Adelson D.L."/>
            <person name="Bailey E."/>
            <person name="Bellone R.R."/>
            <person name="Bloecker H."/>
            <person name="Distl O."/>
            <person name="Edgar R.C."/>
            <person name="Garber M."/>
            <person name="Leeb T."/>
            <person name="Mauceli E."/>
            <person name="MacLeod J.N."/>
            <person name="Penedo M.C.T."/>
            <person name="Raison J.M."/>
            <person name="Sharpe T."/>
            <person name="Vogel J."/>
            <person name="Andersson L."/>
            <person name="Antczak D.F."/>
            <person name="Biagi T."/>
            <person name="Binns M.M."/>
            <person name="Chowdhary B.P."/>
            <person name="Coleman S.J."/>
            <person name="Della Valle G."/>
            <person name="Fryc S."/>
            <person name="Guerin G."/>
            <person name="Hasegawa T."/>
            <person name="Hill E.W."/>
            <person name="Jurka J."/>
            <person name="Kiialainen A."/>
            <person name="Lindgren G."/>
            <person name="Liu J."/>
            <person name="Magnani E."/>
            <person name="Mickelson J.R."/>
            <person name="Murray J."/>
            <person name="Nergadze S.G."/>
            <person name="Onofrio R."/>
            <person name="Pedroni S."/>
            <person name="Piras M.F."/>
            <person name="Raudsepp T."/>
            <person name="Rocchi M."/>
            <person name="Roeed K.H."/>
            <person name="Ryder O.A."/>
            <person name="Searle S."/>
            <person name="Skow L."/>
            <person name="Swinburne J.E."/>
            <person name="Syvaenen A.C."/>
            <person name="Tozaki T."/>
            <person name="Valberg S.J."/>
            <person name="Vaudin M."/>
            <person name="White J.R."/>
            <person name="Zody M.C."/>
            <person name="Lander E.S."/>
            <person name="Lindblad-Toh K."/>
        </authorList>
    </citation>
    <scope>NUCLEOTIDE SEQUENCE [LARGE SCALE GENOMIC DNA]</scope>
    <source>
        <strain evidence="1 2">Thoroughbred</strain>
    </source>
</reference>
<dbReference type="GeneTree" id="ENSGT00950000183016"/>
<name>A0A9L0SZZ9_HORSE</name>
<sequence>MMKGTFHQENITLINIYAPNTGAPKYIKQLLTDLKGEINSNTIIEGNLSTPLTSMDRSDRQKVSREIVDLNEPPEQMDLIDIYIEHSIEKQQNTHSSQVHMDHSQR</sequence>
<reference evidence="1" key="3">
    <citation type="submission" date="2025-09" db="UniProtKB">
        <authorList>
            <consortium name="Ensembl"/>
        </authorList>
    </citation>
    <scope>IDENTIFICATION</scope>
    <source>
        <strain evidence="1">Thoroughbred</strain>
    </source>
</reference>
<organism evidence="1 2">
    <name type="scientific">Equus caballus</name>
    <name type="common">Horse</name>
    <dbReference type="NCBI Taxonomy" id="9796"/>
    <lineage>
        <taxon>Eukaryota</taxon>
        <taxon>Metazoa</taxon>
        <taxon>Chordata</taxon>
        <taxon>Craniata</taxon>
        <taxon>Vertebrata</taxon>
        <taxon>Euteleostomi</taxon>
        <taxon>Mammalia</taxon>
        <taxon>Eutheria</taxon>
        <taxon>Laurasiatheria</taxon>
        <taxon>Perissodactyla</taxon>
        <taxon>Equidae</taxon>
        <taxon>Equus</taxon>
    </lineage>
</organism>
<dbReference type="Ensembl" id="ENSECAT00000095042.1">
    <property type="protein sequence ID" value="ENSECAP00000080519.1"/>
    <property type="gene ID" value="ENSECAG00000055760.1"/>
</dbReference>
<proteinExistence type="predicted"/>